<evidence type="ECO:0000256" key="1">
    <source>
        <dbReference type="ARBA" id="ARBA00006611"/>
    </source>
</evidence>
<keyword evidence="3" id="KW-0067">ATP-binding</keyword>
<sequence>MQQVENVIEEKCFRLLRKAHKFGASDLHMIPNEDSYTYFFKKNSQMFEAGKLPLNIGERIISFFKFLSSLDISEKRKPQSGSFQQVFNSHKFSFRVSTLPSIFSKESMVIRLQQHDNAKIIHSLSLFRDATEKIVELANNRQGLILFVGPTGSGKSTTMYSLTKYCSENLNRHVISLEDPVENSQSHLLQIQVNERSGVTYSTGLKAILRHSPDVIMIGEIRDESTAKAAIQAALTGHLVVSTIHAKDGVGSLYRLIDLGVTSEELKQTITGIVTQRLVIASKSSESELSAVFEILSDDLLEEAFQSMYIGKTYHIPYQFSLSYQIERGVREGVIEKG</sequence>
<dbReference type="InterPro" id="IPR001482">
    <property type="entry name" value="T2SS/T4SS_dom"/>
</dbReference>
<dbReference type="PANTHER" id="PTHR30258:SF2">
    <property type="entry name" value="COMG OPERON PROTEIN 1"/>
    <property type="match status" value="1"/>
</dbReference>
<dbReference type="AlphaFoldDB" id="A0A1I6B0G8"/>
<name>A0A1I6B0G8_9BACI</name>
<evidence type="ECO:0000256" key="2">
    <source>
        <dbReference type="ARBA" id="ARBA00022741"/>
    </source>
</evidence>
<dbReference type="CDD" id="cd01129">
    <property type="entry name" value="PulE-GspE-like"/>
    <property type="match status" value="1"/>
</dbReference>
<keyword evidence="6" id="KW-1185">Reference proteome</keyword>
<protein>
    <submittedName>
        <fullName evidence="5">Competence protein ComGA</fullName>
    </submittedName>
</protein>
<dbReference type="Gene3D" id="3.40.50.300">
    <property type="entry name" value="P-loop containing nucleotide triphosphate hydrolases"/>
    <property type="match status" value="1"/>
</dbReference>
<dbReference type="RefSeq" id="WP_093538402.1">
    <property type="nucleotide sequence ID" value="NZ_CP183885.1"/>
</dbReference>
<reference evidence="6" key="1">
    <citation type="submission" date="2016-10" db="EMBL/GenBank/DDBJ databases">
        <authorList>
            <person name="Varghese N."/>
            <person name="Submissions S."/>
        </authorList>
    </citation>
    <scope>NUCLEOTIDE SEQUENCE [LARGE SCALE GENOMIC DNA]</scope>
    <source>
        <strain evidence="6">DSM 11706</strain>
    </source>
</reference>
<proteinExistence type="inferred from homology"/>
<evidence type="ECO:0000259" key="4">
    <source>
        <dbReference type="PROSITE" id="PS00662"/>
    </source>
</evidence>
<evidence type="ECO:0000313" key="6">
    <source>
        <dbReference type="Proteomes" id="UP000198734"/>
    </source>
</evidence>
<gene>
    <name evidence="5" type="ORF">SAMN05421670_0046</name>
</gene>
<dbReference type="Proteomes" id="UP000198734">
    <property type="component" value="Unassembled WGS sequence"/>
</dbReference>
<keyword evidence="2" id="KW-0547">Nucleotide-binding</keyword>
<dbReference type="Gene3D" id="3.30.450.90">
    <property type="match status" value="1"/>
</dbReference>
<comment type="similarity">
    <text evidence="1">Belongs to the GSP E family.</text>
</comment>
<dbReference type="PANTHER" id="PTHR30258">
    <property type="entry name" value="TYPE II SECRETION SYSTEM PROTEIN GSPE-RELATED"/>
    <property type="match status" value="1"/>
</dbReference>
<dbReference type="STRING" id="126156.SAMN05421670_0046"/>
<dbReference type="GO" id="GO:0005886">
    <property type="term" value="C:plasma membrane"/>
    <property type="evidence" value="ECO:0007669"/>
    <property type="project" value="TreeGrafter"/>
</dbReference>
<dbReference type="GO" id="GO:0016887">
    <property type="term" value="F:ATP hydrolysis activity"/>
    <property type="evidence" value="ECO:0007669"/>
    <property type="project" value="TreeGrafter"/>
</dbReference>
<accession>A0A1I6B0G8</accession>
<dbReference type="EMBL" id="FOXU01000010">
    <property type="protein sequence ID" value="SFQ74369.1"/>
    <property type="molecule type" value="Genomic_DNA"/>
</dbReference>
<feature type="domain" description="Bacterial type II secretion system protein E" evidence="4">
    <location>
        <begin position="209"/>
        <end position="223"/>
    </location>
</feature>
<dbReference type="Pfam" id="PF00437">
    <property type="entry name" value="T2SSE"/>
    <property type="match status" value="1"/>
</dbReference>
<dbReference type="NCBIfam" id="NF041000">
    <property type="entry name" value="ATPase_ComGA"/>
    <property type="match status" value="1"/>
</dbReference>
<organism evidence="5 6">
    <name type="scientific">Psychrobacillus psychrotolerans</name>
    <dbReference type="NCBI Taxonomy" id="126156"/>
    <lineage>
        <taxon>Bacteria</taxon>
        <taxon>Bacillati</taxon>
        <taxon>Bacillota</taxon>
        <taxon>Bacilli</taxon>
        <taxon>Bacillales</taxon>
        <taxon>Bacillaceae</taxon>
        <taxon>Psychrobacillus</taxon>
    </lineage>
</organism>
<evidence type="ECO:0000256" key="3">
    <source>
        <dbReference type="ARBA" id="ARBA00022840"/>
    </source>
</evidence>
<dbReference type="PROSITE" id="PS00662">
    <property type="entry name" value="T2SP_E"/>
    <property type="match status" value="1"/>
</dbReference>
<dbReference type="InterPro" id="IPR027417">
    <property type="entry name" value="P-loop_NTPase"/>
</dbReference>
<evidence type="ECO:0000313" key="5">
    <source>
        <dbReference type="EMBL" id="SFQ74369.1"/>
    </source>
</evidence>
<dbReference type="OrthoDB" id="9808272at2"/>
<dbReference type="InterPro" id="IPR047667">
    <property type="entry name" value="ATPase_ComGA"/>
</dbReference>
<dbReference type="SUPFAM" id="SSF52540">
    <property type="entry name" value="P-loop containing nucleoside triphosphate hydrolases"/>
    <property type="match status" value="1"/>
</dbReference>
<dbReference type="GO" id="GO:0005524">
    <property type="term" value="F:ATP binding"/>
    <property type="evidence" value="ECO:0007669"/>
    <property type="project" value="UniProtKB-KW"/>
</dbReference>